<sequence>MATVSSTTGTTATATTTATSTASTSSTTSSTSTSGAIKSSGVGSGIDTEAIVKALVNAEKAPKQKQIDTQTLTTTTTLTAVGTVKSALETYRTAVAAMNKASTFSGLTAGSSNEKVASVTATDSASNGTYSLEVTTLASASKISSGVYADKSTAVVNATSSAQDLTITQSGKDTKISIPAKATLAQTRDLINTQMASRGISANILTDASGSRLVLSSSTTGSGTELSMSANADSGLDKLTATTTVTAPTNAKYKIDGIEMESSTNTVAAAISGVSIKLLEAGGEKTTISVTTNTDTLKKATTGFVDAYNALMTQLNTLTKVTTAADGTTSGGGLTGDSTVRHLIQSMRNELVTSSGSSKLTLSQFGINTDQKTGLLVMDDTKWNTAMADTANVAAIQDMFTGKDGLLARMTAATDSYAVKGGILASRSDSLSGTLTKLTEQQKALDRRISNLTDTLNAKYTAMDTLVAQLNATSKSIMTTLNALNKTDSD</sequence>
<feature type="compositionally biased region" description="Low complexity" evidence="6">
    <location>
        <begin position="1"/>
        <end position="36"/>
    </location>
</feature>
<gene>
    <name evidence="9" type="primary">fliD</name>
    <name evidence="9" type="ORF">RI108_08305</name>
</gene>
<keyword evidence="9" id="KW-0969">Cilium</keyword>
<keyword evidence="5" id="KW-0964">Secreted</keyword>
<keyword evidence="9" id="KW-0282">Flagellum</keyword>
<keyword evidence="3" id="KW-0175">Coiled coil</keyword>
<accession>A0AAJ6MUN6</accession>
<keyword evidence="9" id="KW-0966">Cell projection</keyword>
<reference evidence="9" key="1">
    <citation type="submission" date="2023-09" db="EMBL/GenBank/DDBJ databases">
        <title>First report of Pseudomonas coleopterorum DJ13 causing leaf spot on Rhododendron pulchrum Sweet in China.</title>
        <authorList>
            <person name="Zhang Y."/>
        </authorList>
    </citation>
    <scope>NUCLEOTIDE SEQUENCE</scope>
    <source>
        <strain evidence="9">DJ13</strain>
    </source>
</reference>
<dbReference type="PANTHER" id="PTHR30288:SF0">
    <property type="entry name" value="FLAGELLAR HOOK-ASSOCIATED PROTEIN 2"/>
    <property type="match status" value="1"/>
</dbReference>
<comment type="subcellular location">
    <subcellularLocation>
        <location evidence="5">Secreted</location>
    </subcellularLocation>
    <subcellularLocation>
        <location evidence="5">Bacterial flagellum</location>
    </subcellularLocation>
</comment>
<keyword evidence="4 5" id="KW-0975">Bacterial flagellum</keyword>
<comment type="function">
    <text evidence="5">Required for morphogenesis and for the elongation of the flagellar filament by facilitating polymerization of the flagellin monomers at the tip of growing filament. Forms a capping structure, which prevents flagellin subunits (transported through the central channel of the flagellum) from leaking out without polymerization at the distal end.</text>
</comment>
<dbReference type="AlphaFoldDB" id="A0AAJ6MUN6"/>
<dbReference type="RefSeq" id="WP_310792783.1">
    <property type="nucleotide sequence ID" value="NZ_CP134081.1"/>
</dbReference>
<evidence type="ECO:0000313" key="9">
    <source>
        <dbReference type="EMBL" id="WNC11397.1"/>
    </source>
</evidence>
<evidence type="ECO:0000256" key="4">
    <source>
        <dbReference type="ARBA" id="ARBA00023143"/>
    </source>
</evidence>
<evidence type="ECO:0000313" key="10">
    <source>
        <dbReference type="Proteomes" id="UP001258207"/>
    </source>
</evidence>
<evidence type="ECO:0000256" key="6">
    <source>
        <dbReference type="SAM" id="MobiDB-lite"/>
    </source>
</evidence>
<evidence type="ECO:0000259" key="8">
    <source>
        <dbReference type="Pfam" id="PF07195"/>
    </source>
</evidence>
<feature type="region of interest" description="Disordered" evidence="6">
    <location>
        <begin position="1"/>
        <end position="39"/>
    </location>
</feature>
<dbReference type="InterPro" id="IPR003481">
    <property type="entry name" value="FliD_N"/>
</dbReference>
<protein>
    <recommendedName>
        <fullName evidence="5">Flagellar hook-associated protein 2</fullName>
        <shortName evidence="5">HAP2</shortName>
    </recommendedName>
    <alternativeName>
        <fullName evidence="5">Flagellar cap protein</fullName>
    </alternativeName>
</protein>
<proteinExistence type="inferred from homology"/>
<feature type="domain" description="Flagellar hook-associated protein 2 C-terminal" evidence="8">
    <location>
        <begin position="249"/>
        <end position="472"/>
    </location>
</feature>
<dbReference type="GO" id="GO:0005576">
    <property type="term" value="C:extracellular region"/>
    <property type="evidence" value="ECO:0007669"/>
    <property type="project" value="UniProtKB-SubCell"/>
</dbReference>
<evidence type="ECO:0000256" key="5">
    <source>
        <dbReference type="RuleBase" id="RU362066"/>
    </source>
</evidence>
<comment type="subunit">
    <text evidence="2 5">Homopentamer.</text>
</comment>
<dbReference type="Pfam" id="PF07195">
    <property type="entry name" value="FliD_C"/>
    <property type="match status" value="1"/>
</dbReference>
<evidence type="ECO:0000256" key="1">
    <source>
        <dbReference type="ARBA" id="ARBA00009764"/>
    </source>
</evidence>
<feature type="domain" description="Flagellar hook-associated protein 2 N-terminal" evidence="7">
    <location>
        <begin position="44"/>
        <end position="140"/>
    </location>
</feature>
<dbReference type="GO" id="GO:0009424">
    <property type="term" value="C:bacterial-type flagellum hook"/>
    <property type="evidence" value="ECO:0007669"/>
    <property type="project" value="UniProtKB-UniRule"/>
</dbReference>
<evidence type="ECO:0000256" key="3">
    <source>
        <dbReference type="ARBA" id="ARBA00023054"/>
    </source>
</evidence>
<dbReference type="PANTHER" id="PTHR30288">
    <property type="entry name" value="FLAGELLAR CAP/ASSEMBLY PROTEIN FLID"/>
    <property type="match status" value="1"/>
</dbReference>
<dbReference type="GO" id="GO:0009421">
    <property type="term" value="C:bacterial-type flagellum filament cap"/>
    <property type="evidence" value="ECO:0007669"/>
    <property type="project" value="InterPro"/>
</dbReference>
<dbReference type="EMBL" id="CP134081">
    <property type="protein sequence ID" value="WNC11397.1"/>
    <property type="molecule type" value="Genomic_DNA"/>
</dbReference>
<name>A0AAJ6MUN6_9PSED</name>
<evidence type="ECO:0000259" key="7">
    <source>
        <dbReference type="Pfam" id="PF02465"/>
    </source>
</evidence>
<comment type="similarity">
    <text evidence="1 5">Belongs to the FliD family.</text>
</comment>
<dbReference type="Proteomes" id="UP001258207">
    <property type="component" value="Chromosome"/>
</dbReference>
<organism evidence="9 10">
    <name type="scientific">Pseudomonas coleopterorum</name>
    <dbReference type="NCBI Taxonomy" id="1605838"/>
    <lineage>
        <taxon>Bacteria</taxon>
        <taxon>Pseudomonadati</taxon>
        <taxon>Pseudomonadota</taxon>
        <taxon>Gammaproteobacteria</taxon>
        <taxon>Pseudomonadales</taxon>
        <taxon>Pseudomonadaceae</taxon>
        <taxon>Pseudomonas</taxon>
    </lineage>
</organism>
<dbReference type="Pfam" id="PF02465">
    <property type="entry name" value="FliD_N"/>
    <property type="match status" value="1"/>
</dbReference>
<dbReference type="InterPro" id="IPR040026">
    <property type="entry name" value="FliD"/>
</dbReference>
<evidence type="ECO:0000256" key="2">
    <source>
        <dbReference type="ARBA" id="ARBA00011255"/>
    </source>
</evidence>
<dbReference type="InterPro" id="IPR010809">
    <property type="entry name" value="FliD_C"/>
</dbReference>
<dbReference type="GO" id="GO:0007155">
    <property type="term" value="P:cell adhesion"/>
    <property type="evidence" value="ECO:0007669"/>
    <property type="project" value="InterPro"/>
</dbReference>
<dbReference type="GO" id="GO:0071973">
    <property type="term" value="P:bacterial-type flagellum-dependent cell motility"/>
    <property type="evidence" value="ECO:0007669"/>
    <property type="project" value="TreeGrafter"/>
</dbReference>